<feature type="compositionally biased region" description="Low complexity" evidence="1">
    <location>
        <begin position="159"/>
        <end position="180"/>
    </location>
</feature>
<sequence length="195" mass="21365">MVAETSHSHRDIETNSEDVTNTLMGNNRCCCFPSIFTPSSRRSSAVGLSWWERVGSSDDKWWSGGFRALKKVREWSEIVAGPRWKTFIRRFNRSKSGGGSGGGGGVGSYNRHGKFQYDPLSYALNFDEGPGQNGNLDEDDDYHLFRNFSTRYASVPGQLPAKSANSSSSSTSSTSTKLLSTPPPLDSGRHVVVST</sequence>
<evidence type="ECO:0000313" key="2">
    <source>
        <dbReference type="EnsemblPlants" id="QL10p013648:mrna:CDS:3"/>
    </source>
</evidence>
<proteinExistence type="predicted"/>
<dbReference type="GeneID" id="115964111"/>
<organism evidence="2 3">
    <name type="scientific">Quercus lobata</name>
    <name type="common">Valley oak</name>
    <dbReference type="NCBI Taxonomy" id="97700"/>
    <lineage>
        <taxon>Eukaryota</taxon>
        <taxon>Viridiplantae</taxon>
        <taxon>Streptophyta</taxon>
        <taxon>Embryophyta</taxon>
        <taxon>Tracheophyta</taxon>
        <taxon>Spermatophyta</taxon>
        <taxon>Magnoliopsida</taxon>
        <taxon>eudicotyledons</taxon>
        <taxon>Gunneridae</taxon>
        <taxon>Pentapetalae</taxon>
        <taxon>rosids</taxon>
        <taxon>fabids</taxon>
        <taxon>Fagales</taxon>
        <taxon>Fagaceae</taxon>
        <taxon>Quercus</taxon>
    </lineage>
</organism>
<dbReference type="OMA" id="EWSETIN"/>
<dbReference type="Proteomes" id="UP000594261">
    <property type="component" value="Chromosome 10"/>
</dbReference>
<reference evidence="2" key="2">
    <citation type="submission" date="2021-01" db="UniProtKB">
        <authorList>
            <consortium name="EnsemblPlants"/>
        </authorList>
    </citation>
    <scope>IDENTIFICATION</scope>
</reference>
<dbReference type="AlphaFoldDB" id="A0A7N2MR95"/>
<keyword evidence="3" id="KW-1185">Reference proteome</keyword>
<dbReference type="FunCoup" id="A0A7N2MR95">
    <property type="interactions" value="8"/>
</dbReference>
<gene>
    <name evidence="2" type="primary">LOC115964111</name>
</gene>
<dbReference type="RefSeq" id="XP_030939296.1">
    <property type="nucleotide sequence ID" value="XM_031083436.1"/>
</dbReference>
<reference evidence="2 3" key="1">
    <citation type="journal article" date="2016" name="G3 (Bethesda)">
        <title>First Draft Assembly and Annotation of the Genome of a California Endemic Oak Quercus lobata Nee (Fagaceae).</title>
        <authorList>
            <person name="Sork V.L."/>
            <person name="Fitz-Gibbon S.T."/>
            <person name="Puiu D."/>
            <person name="Crepeau M."/>
            <person name="Gugger P.F."/>
            <person name="Sherman R."/>
            <person name="Stevens K."/>
            <person name="Langley C.H."/>
            <person name="Pellegrini M."/>
            <person name="Salzberg S.L."/>
        </authorList>
    </citation>
    <scope>NUCLEOTIDE SEQUENCE [LARGE SCALE GENOMIC DNA]</scope>
    <source>
        <strain evidence="2 3">cv. SW786</strain>
    </source>
</reference>
<dbReference type="InParanoid" id="A0A7N2MR95"/>
<dbReference type="Gramene" id="QL10p013648:mrna">
    <property type="protein sequence ID" value="QL10p013648:mrna:CDS:3"/>
    <property type="gene ID" value="QL10p013648"/>
</dbReference>
<dbReference type="PANTHER" id="PTHR47076:SF9">
    <property type="entry name" value="NHL DOMAIN PROTEIN"/>
    <property type="match status" value="1"/>
</dbReference>
<accession>A0A7N2MR95</accession>
<name>A0A7N2MR95_QUELO</name>
<dbReference type="EnsemblPlants" id="QL10p013648:mrna">
    <property type="protein sequence ID" value="QL10p013648:mrna:CDS:3"/>
    <property type="gene ID" value="QL10p013648"/>
</dbReference>
<protein>
    <submittedName>
        <fullName evidence="2">Uncharacterized protein</fullName>
    </submittedName>
</protein>
<dbReference type="OrthoDB" id="1723198at2759"/>
<dbReference type="KEGG" id="qlo:115964111"/>
<dbReference type="PANTHER" id="PTHR47076">
    <property type="entry name" value="NHL DOMAIN PROTEIN"/>
    <property type="match status" value="1"/>
</dbReference>
<dbReference type="EMBL" id="LRBV02000010">
    <property type="status" value="NOT_ANNOTATED_CDS"/>
    <property type="molecule type" value="Genomic_DNA"/>
</dbReference>
<evidence type="ECO:0000313" key="3">
    <source>
        <dbReference type="Proteomes" id="UP000594261"/>
    </source>
</evidence>
<feature type="region of interest" description="Disordered" evidence="1">
    <location>
        <begin position="156"/>
        <end position="195"/>
    </location>
</feature>
<evidence type="ECO:0000256" key="1">
    <source>
        <dbReference type="SAM" id="MobiDB-lite"/>
    </source>
</evidence>